<accession>A0A402BJG8</accession>
<protein>
    <recommendedName>
        <fullName evidence="1">HNH nuclease domain-containing protein</fullName>
    </recommendedName>
</protein>
<evidence type="ECO:0000313" key="2">
    <source>
        <dbReference type="EMBL" id="GCE31494.1"/>
    </source>
</evidence>
<feature type="domain" description="HNH nuclease" evidence="1">
    <location>
        <begin position="278"/>
        <end position="322"/>
    </location>
</feature>
<dbReference type="InterPro" id="IPR003615">
    <property type="entry name" value="HNH_nuc"/>
</dbReference>
<name>A0A402BJG8_9CHLR</name>
<comment type="caution">
    <text evidence="2">The sequence shown here is derived from an EMBL/GenBank/DDBJ whole genome shotgun (WGS) entry which is preliminary data.</text>
</comment>
<dbReference type="Gene3D" id="1.10.30.50">
    <property type="match status" value="1"/>
</dbReference>
<evidence type="ECO:0000259" key="1">
    <source>
        <dbReference type="Pfam" id="PF13395"/>
    </source>
</evidence>
<dbReference type="Proteomes" id="UP000287171">
    <property type="component" value="Unassembled WGS sequence"/>
</dbReference>
<dbReference type="RefSeq" id="WP_126631456.1">
    <property type="nucleotide sequence ID" value="NZ_BIFT01000002.1"/>
</dbReference>
<organism evidence="2 3">
    <name type="scientific">Dictyobacter alpinus</name>
    <dbReference type="NCBI Taxonomy" id="2014873"/>
    <lineage>
        <taxon>Bacteria</taxon>
        <taxon>Bacillati</taxon>
        <taxon>Chloroflexota</taxon>
        <taxon>Ktedonobacteria</taxon>
        <taxon>Ktedonobacterales</taxon>
        <taxon>Dictyobacteraceae</taxon>
        <taxon>Dictyobacter</taxon>
    </lineage>
</organism>
<sequence>MQTEKPLAFQLPGSVISTILRHDTKVTSYKIALLRAINDLVLSFPDLYTYRQDVVVPLRELARYWVAYYWPFMAEQQPIWQGRRSQRAQGMNSDVAFRGALTRLRQEWERSSQLPARPSDGFFMIGEMKLTRKRQQYSPELLQQYELAIKAICAVLDNPIRHAGPGEWSIFARPARYKVLAGQVVALPGTCPEDLCVVIKADLWQTFREMSLWIEALCIHEWCLFSERVQPDDAVDRGHIYSLLVDRPDNRRPLSWERNHIDILLLEGKEFVCPWSKKAIRSGVKYDLDHLLPLSVYPINELWNLVPADPSFNSHKKRDRLPSTQYLMGAQPHLMLAYSNYLTSMQLASVIKEDVYGRFATVPAMGSGQDNTFVRATTLVVMKFLDDVASARNLARF</sequence>
<dbReference type="Pfam" id="PF13395">
    <property type="entry name" value="HNH_4"/>
    <property type="match status" value="1"/>
</dbReference>
<gene>
    <name evidence="2" type="ORF">KDA_69780</name>
</gene>
<proteinExistence type="predicted"/>
<reference evidence="3" key="1">
    <citation type="submission" date="2018-12" db="EMBL/GenBank/DDBJ databases">
        <title>Tengunoibacter tsumagoiensis gen. nov., sp. nov., Dictyobacter kobayashii sp. nov., D. alpinus sp. nov., and D. joshuensis sp. nov. and description of Dictyobacteraceae fam. nov. within the order Ktedonobacterales isolated from Tengu-no-mugimeshi.</title>
        <authorList>
            <person name="Wang C.M."/>
            <person name="Zheng Y."/>
            <person name="Sakai Y."/>
            <person name="Toyoda A."/>
            <person name="Minakuchi Y."/>
            <person name="Abe K."/>
            <person name="Yokota A."/>
            <person name="Yabe S."/>
        </authorList>
    </citation>
    <scope>NUCLEOTIDE SEQUENCE [LARGE SCALE GENOMIC DNA]</scope>
    <source>
        <strain evidence="3">Uno16</strain>
    </source>
</reference>
<dbReference type="EMBL" id="BIFT01000002">
    <property type="protein sequence ID" value="GCE31494.1"/>
    <property type="molecule type" value="Genomic_DNA"/>
</dbReference>
<keyword evidence="3" id="KW-1185">Reference proteome</keyword>
<dbReference type="OrthoDB" id="490014at2"/>
<evidence type="ECO:0000313" key="3">
    <source>
        <dbReference type="Proteomes" id="UP000287171"/>
    </source>
</evidence>
<dbReference type="AlphaFoldDB" id="A0A402BJG8"/>